<reference evidence="1" key="1">
    <citation type="submission" date="2024-02" db="EMBL/GenBank/DDBJ databases">
        <title>Metagenome Assembled Genome of Zalaria obscura JY119.</title>
        <authorList>
            <person name="Vighnesh L."/>
            <person name="Jagadeeshwari U."/>
            <person name="Venkata Ramana C."/>
            <person name="Sasikala C."/>
        </authorList>
    </citation>
    <scope>NUCLEOTIDE SEQUENCE</scope>
    <source>
        <strain evidence="1">JY119</strain>
    </source>
</reference>
<organism evidence="1 2">
    <name type="scientific">Zalaria obscura</name>
    <dbReference type="NCBI Taxonomy" id="2024903"/>
    <lineage>
        <taxon>Eukaryota</taxon>
        <taxon>Fungi</taxon>
        <taxon>Dikarya</taxon>
        <taxon>Ascomycota</taxon>
        <taxon>Pezizomycotina</taxon>
        <taxon>Dothideomycetes</taxon>
        <taxon>Dothideomycetidae</taxon>
        <taxon>Dothideales</taxon>
        <taxon>Zalariaceae</taxon>
        <taxon>Zalaria</taxon>
    </lineage>
</organism>
<name>A0ACC3SG75_9PEZI</name>
<keyword evidence="2" id="KW-1185">Reference proteome</keyword>
<dbReference type="Proteomes" id="UP001320706">
    <property type="component" value="Unassembled WGS sequence"/>
</dbReference>
<gene>
    <name evidence="1" type="ORF">M8818_002540</name>
</gene>
<proteinExistence type="predicted"/>
<evidence type="ECO:0000313" key="1">
    <source>
        <dbReference type="EMBL" id="KAK8213242.1"/>
    </source>
</evidence>
<evidence type="ECO:0000313" key="2">
    <source>
        <dbReference type="Proteomes" id="UP001320706"/>
    </source>
</evidence>
<comment type="caution">
    <text evidence="1">The sequence shown here is derived from an EMBL/GenBank/DDBJ whole genome shotgun (WGS) entry which is preliminary data.</text>
</comment>
<dbReference type="EMBL" id="JAMKPW020000011">
    <property type="protein sequence ID" value="KAK8213242.1"/>
    <property type="molecule type" value="Genomic_DNA"/>
</dbReference>
<accession>A0ACC3SG75</accession>
<sequence>MLELWRLNGVDLKHSPLLERLGFPLGVLFASASGAEPIPKDGEYSLVVQVLRFDASVMRVWPCPLGLWPSLRLIDATDDFPVFALAMRKAWRTVQSGEADEVFPVGNVAVLVPSSLGPPGQMACDFPAESPAAVLHLSFARALSVASPRPSSPDLPVGVHSDCLARFPAAGSSGKAAEGHLLGLSTGQAVE</sequence>
<protein>
    <submittedName>
        <fullName evidence="1">Uncharacterized protein</fullName>
    </submittedName>
</protein>